<keyword evidence="4 8" id="KW-1133">Transmembrane helix</keyword>
<keyword evidence="3 8" id="KW-0812">Transmembrane</keyword>
<feature type="region of interest" description="Disordered" evidence="7">
    <location>
        <begin position="218"/>
        <end position="241"/>
    </location>
</feature>
<feature type="transmembrane region" description="Helical" evidence="8">
    <location>
        <begin position="304"/>
        <end position="326"/>
    </location>
</feature>
<proteinExistence type="predicted"/>
<dbReference type="AlphaFoldDB" id="A0A6A6FYS4"/>
<dbReference type="InterPro" id="IPR003689">
    <property type="entry name" value="ZIP"/>
</dbReference>
<dbReference type="InterPro" id="IPR045891">
    <property type="entry name" value="ZIP9"/>
</dbReference>
<dbReference type="PANTHER" id="PTHR16133:SF0">
    <property type="entry name" value="ZINC_IRON REGULATED TRANSPORTER-RELATED PROTEIN 102B, ISOFORM E"/>
    <property type="match status" value="1"/>
</dbReference>
<feature type="transmembrane region" description="Helical" evidence="8">
    <location>
        <begin position="270"/>
        <end position="292"/>
    </location>
</feature>
<feature type="transmembrane region" description="Helical" evidence="8">
    <location>
        <begin position="173"/>
        <end position="190"/>
    </location>
</feature>
<evidence type="ECO:0000256" key="1">
    <source>
        <dbReference type="ARBA" id="ARBA00004127"/>
    </source>
</evidence>
<evidence type="ECO:0000256" key="2">
    <source>
        <dbReference type="ARBA" id="ARBA00004394"/>
    </source>
</evidence>
<protein>
    <submittedName>
        <fullName evidence="9">ZIP zinc transporter-domain-containing protein</fullName>
    </submittedName>
</protein>
<dbReference type="GO" id="GO:0006829">
    <property type="term" value="P:zinc ion transport"/>
    <property type="evidence" value="ECO:0007669"/>
    <property type="project" value="InterPro"/>
</dbReference>
<evidence type="ECO:0000256" key="8">
    <source>
        <dbReference type="SAM" id="Phobius"/>
    </source>
</evidence>
<evidence type="ECO:0000256" key="3">
    <source>
        <dbReference type="ARBA" id="ARBA00022692"/>
    </source>
</evidence>
<feature type="transmembrane region" description="Helical" evidence="8">
    <location>
        <begin position="338"/>
        <end position="357"/>
    </location>
</feature>
<accession>A0A6A6FYS4</accession>
<comment type="subcellular location">
    <subcellularLocation>
        <location evidence="1">Endomembrane system</location>
        <topology evidence="1">Multi-pass membrane protein</topology>
    </subcellularLocation>
    <subcellularLocation>
        <location evidence="2">Golgi apparatus membrane</location>
    </subcellularLocation>
</comment>
<keyword evidence="5" id="KW-0333">Golgi apparatus</keyword>
<keyword evidence="10" id="KW-1185">Reference proteome</keyword>
<feature type="region of interest" description="Disordered" evidence="7">
    <location>
        <begin position="134"/>
        <end position="170"/>
    </location>
</feature>
<evidence type="ECO:0000313" key="10">
    <source>
        <dbReference type="Proteomes" id="UP000799538"/>
    </source>
</evidence>
<feature type="transmembrane region" description="Helical" evidence="8">
    <location>
        <begin position="38"/>
        <end position="56"/>
    </location>
</feature>
<sequence>MWDGLVVLLFLSASLAVSSYLAGILPLSFALSRKHMRLLTACGTGILVGTALIVIIPEGVETLYSAKSVNTPHSHSMRDRSIVISGTPSIHLVARNERGLNEGGNEVVLVKRTTDGDTALSDPDDLTPASGALRAEQEEASKEPGKDHSVDPGRAPQEHHDDHDDDEHDFEPHAWVGISIITGFVLMYLIDKVPKIASTQSHLRPAYISLERMGIRGGQSADDDGDDLGPPAESGSFKPSSTTTGLVIHAAADGIALGASSTSSTKKLSMIIFFALMIHKAPAAFGLTAVLLKQGLSKRRAKAHLVVFSLAAPVGALVTWFAAHIFSGGSLGHDSKTTFVTGLLLLFSGGTFLYVAMHTMQDSGHDHSSENGGTENGYADIYQQQVAKQVEGPTFIDTLATVGGMLLPLLTQFGHAH</sequence>
<evidence type="ECO:0000256" key="5">
    <source>
        <dbReference type="ARBA" id="ARBA00023034"/>
    </source>
</evidence>
<gene>
    <name evidence="9" type="ORF">BDZ85DRAFT_323124</name>
</gene>
<feature type="transmembrane region" description="Helical" evidence="8">
    <location>
        <begin position="6"/>
        <end position="31"/>
    </location>
</feature>
<keyword evidence="6 8" id="KW-0472">Membrane</keyword>
<dbReference type="Pfam" id="PF02535">
    <property type="entry name" value="Zip"/>
    <property type="match status" value="1"/>
</dbReference>
<name>A0A6A6FYS4_9PEZI</name>
<dbReference type="GO" id="GO:0046873">
    <property type="term" value="F:metal ion transmembrane transporter activity"/>
    <property type="evidence" value="ECO:0007669"/>
    <property type="project" value="InterPro"/>
</dbReference>
<dbReference type="EMBL" id="ML992542">
    <property type="protein sequence ID" value="KAF2218484.1"/>
    <property type="molecule type" value="Genomic_DNA"/>
</dbReference>
<organism evidence="9 10">
    <name type="scientific">Elsinoe ampelina</name>
    <dbReference type="NCBI Taxonomy" id="302913"/>
    <lineage>
        <taxon>Eukaryota</taxon>
        <taxon>Fungi</taxon>
        <taxon>Dikarya</taxon>
        <taxon>Ascomycota</taxon>
        <taxon>Pezizomycotina</taxon>
        <taxon>Dothideomycetes</taxon>
        <taxon>Dothideomycetidae</taxon>
        <taxon>Myriangiales</taxon>
        <taxon>Elsinoaceae</taxon>
        <taxon>Elsinoe</taxon>
    </lineage>
</organism>
<evidence type="ECO:0000313" key="9">
    <source>
        <dbReference type="EMBL" id="KAF2218484.1"/>
    </source>
</evidence>
<dbReference type="Proteomes" id="UP000799538">
    <property type="component" value="Unassembled WGS sequence"/>
</dbReference>
<dbReference type="OrthoDB" id="19859at2759"/>
<evidence type="ECO:0000256" key="4">
    <source>
        <dbReference type="ARBA" id="ARBA00022989"/>
    </source>
</evidence>
<dbReference type="PANTHER" id="PTHR16133">
    <property type="entry name" value="SOLUTE CARRIER FAMILY 39 ZINC TRANSPORTER , MEMBER 9-RELATED"/>
    <property type="match status" value="1"/>
</dbReference>
<evidence type="ECO:0000256" key="6">
    <source>
        <dbReference type="ARBA" id="ARBA00023136"/>
    </source>
</evidence>
<dbReference type="GO" id="GO:0000139">
    <property type="term" value="C:Golgi membrane"/>
    <property type="evidence" value="ECO:0007669"/>
    <property type="project" value="UniProtKB-SubCell"/>
</dbReference>
<evidence type="ECO:0000256" key="7">
    <source>
        <dbReference type="SAM" id="MobiDB-lite"/>
    </source>
</evidence>
<reference evidence="10" key="1">
    <citation type="journal article" date="2020" name="Stud. Mycol.">
        <title>101 Dothideomycetes genomes: A test case for predicting lifestyles and emergence of pathogens.</title>
        <authorList>
            <person name="Haridas S."/>
            <person name="Albert R."/>
            <person name="Binder M."/>
            <person name="Bloem J."/>
            <person name="LaButti K."/>
            <person name="Salamov A."/>
            <person name="Andreopoulos B."/>
            <person name="Baker S."/>
            <person name="Barry K."/>
            <person name="Bills G."/>
            <person name="Bluhm B."/>
            <person name="Cannon C."/>
            <person name="Castanera R."/>
            <person name="Culley D."/>
            <person name="Daum C."/>
            <person name="Ezra D."/>
            <person name="Gonzalez J."/>
            <person name="Henrissat B."/>
            <person name="Kuo A."/>
            <person name="Liang C."/>
            <person name="Lipzen A."/>
            <person name="Lutzoni F."/>
            <person name="Magnuson J."/>
            <person name="Mondo S."/>
            <person name="Nolan M."/>
            <person name="Ohm R."/>
            <person name="Pangilinan J."/>
            <person name="Park H.-J."/>
            <person name="Ramirez L."/>
            <person name="Alfaro M."/>
            <person name="Sun H."/>
            <person name="Tritt A."/>
            <person name="Yoshinaga Y."/>
            <person name="Zwiers L.-H."/>
            <person name="Turgeon B."/>
            <person name="Goodwin S."/>
            <person name="Spatafora J."/>
            <person name="Crous P."/>
            <person name="Grigoriev I."/>
        </authorList>
    </citation>
    <scope>NUCLEOTIDE SEQUENCE [LARGE SCALE GENOMIC DNA]</scope>
    <source>
        <strain evidence="10">CECT 20119</strain>
    </source>
</reference>
<feature type="compositionally biased region" description="Basic and acidic residues" evidence="7">
    <location>
        <begin position="135"/>
        <end position="162"/>
    </location>
</feature>